<feature type="compositionally biased region" description="Basic residues" evidence="1">
    <location>
        <begin position="49"/>
        <end position="63"/>
    </location>
</feature>
<dbReference type="EMBL" id="KE344077">
    <property type="protein sequence ID" value="EXB53000.1"/>
    <property type="molecule type" value="Genomic_DNA"/>
</dbReference>
<protein>
    <submittedName>
        <fullName evidence="2">Uncharacterized protein</fullName>
    </submittedName>
</protein>
<keyword evidence="3" id="KW-1185">Reference proteome</keyword>
<evidence type="ECO:0000313" key="3">
    <source>
        <dbReference type="Proteomes" id="UP000030645"/>
    </source>
</evidence>
<evidence type="ECO:0000256" key="1">
    <source>
        <dbReference type="SAM" id="MobiDB-lite"/>
    </source>
</evidence>
<dbReference type="Proteomes" id="UP000030645">
    <property type="component" value="Unassembled WGS sequence"/>
</dbReference>
<proteinExistence type="predicted"/>
<organism evidence="2 3">
    <name type="scientific">Morus notabilis</name>
    <dbReference type="NCBI Taxonomy" id="981085"/>
    <lineage>
        <taxon>Eukaryota</taxon>
        <taxon>Viridiplantae</taxon>
        <taxon>Streptophyta</taxon>
        <taxon>Embryophyta</taxon>
        <taxon>Tracheophyta</taxon>
        <taxon>Spermatophyta</taxon>
        <taxon>Magnoliopsida</taxon>
        <taxon>eudicotyledons</taxon>
        <taxon>Gunneridae</taxon>
        <taxon>Pentapetalae</taxon>
        <taxon>rosids</taxon>
        <taxon>fabids</taxon>
        <taxon>Rosales</taxon>
        <taxon>Moraceae</taxon>
        <taxon>Moreae</taxon>
        <taxon>Morus</taxon>
    </lineage>
</organism>
<gene>
    <name evidence="2" type="ORF">L484_018884</name>
</gene>
<reference evidence="3" key="1">
    <citation type="submission" date="2013-01" db="EMBL/GenBank/DDBJ databases">
        <title>Draft Genome Sequence of a Mulberry Tree, Morus notabilis C.K. Schneid.</title>
        <authorList>
            <person name="He N."/>
            <person name="Zhao S."/>
        </authorList>
    </citation>
    <scope>NUCLEOTIDE SEQUENCE</scope>
</reference>
<accession>W9R060</accession>
<dbReference type="AlphaFoldDB" id="W9R060"/>
<evidence type="ECO:0000313" key="2">
    <source>
        <dbReference type="EMBL" id="EXB53000.1"/>
    </source>
</evidence>
<sequence>MAAAISAPQKLRIANHQPLLPNLSFSSHTRLRRKSKLGPAPKRWISAQGKKRERRIKNVAKPL</sequence>
<name>W9R060_9ROSA</name>
<feature type="region of interest" description="Disordered" evidence="1">
    <location>
        <begin position="22"/>
        <end position="63"/>
    </location>
</feature>